<dbReference type="Proteomes" id="UP000318582">
    <property type="component" value="Unassembled WGS sequence"/>
</dbReference>
<dbReference type="EMBL" id="QEAQ01000012">
    <property type="protein sequence ID" value="TPX60835.1"/>
    <property type="molecule type" value="Genomic_DNA"/>
</dbReference>
<dbReference type="AlphaFoldDB" id="A0A507EBY4"/>
<feature type="domain" description="G protein gamma" evidence="2">
    <location>
        <begin position="1"/>
        <end position="68"/>
    </location>
</feature>
<dbReference type="InterPro" id="IPR015898">
    <property type="entry name" value="G-protein_gamma-like_dom"/>
</dbReference>
<dbReference type="SUPFAM" id="SSF48670">
    <property type="entry name" value="Transducin (heterotrimeric G protein), gamma chain"/>
    <property type="match status" value="1"/>
</dbReference>
<comment type="caution">
    <text evidence="3">The sequence shown here is derived from an EMBL/GenBank/DDBJ whole genome shotgun (WGS) entry which is preliminary data.</text>
</comment>
<dbReference type="GO" id="GO:0007186">
    <property type="term" value="P:G protein-coupled receptor signaling pathway"/>
    <property type="evidence" value="ECO:0007669"/>
    <property type="project" value="InterPro"/>
</dbReference>
<keyword evidence="4" id="KW-1185">Reference proteome</keyword>
<proteinExistence type="predicted"/>
<organism evidence="3 4">
    <name type="scientific">Powellomyces hirtus</name>
    <dbReference type="NCBI Taxonomy" id="109895"/>
    <lineage>
        <taxon>Eukaryota</taxon>
        <taxon>Fungi</taxon>
        <taxon>Fungi incertae sedis</taxon>
        <taxon>Chytridiomycota</taxon>
        <taxon>Chytridiomycota incertae sedis</taxon>
        <taxon>Chytridiomycetes</taxon>
        <taxon>Spizellomycetales</taxon>
        <taxon>Powellomycetaceae</taxon>
        <taxon>Powellomyces</taxon>
    </lineage>
</organism>
<evidence type="ECO:0000313" key="3">
    <source>
        <dbReference type="EMBL" id="TPX60835.1"/>
    </source>
</evidence>
<sequence length="68" mass="7498">MSELKLQKLLALNDRLKLDEELPRVKVSEASKALMTFITATSEPLTANLKPEDNPFTRKPKGGGCTVL</sequence>
<name>A0A507EBY4_9FUNG</name>
<dbReference type="Pfam" id="PF00631">
    <property type="entry name" value="G-gamma"/>
    <property type="match status" value="1"/>
</dbReference>
<evidence type="ECO:0000259" key="2">
    <source>
        <dbReference type="PROSITE" id="PS50058"/>
    </source>
</evidence>
<evidence type="ECO:0000313" key="4">
    <source>
        <dbReference type="Proteomes" id="UP000318582"/>
    </source>
</evidence>
<dbReference type="SMART" id="SM01224">
    <property type="entry name" value="G_gamma"/>
    <property type="match status" value="1"/>
</dbReference>
<dbReference type="PROSITE" id="PS50058">
    <property type="entry name" value="G_PROTEIN_GAMMA"/>
    <property type="match status" value="1"/>
</dbReference>
<dbReference type="InterPro" id="IPR036284">
    <property type="entry name" value="GGL_sf"/>
</dbReference>
<reference evidence="3 4" key="1">
    <citation type="journal article" date="2019" name="Sci. Rep.">
        <title>Comparative genomics of chytrid fungi reveal insights into the obligate biotrophic and pathogenic lifestyle of Synchytrium endobioticum.</title>
        <authorList>
            <person name="van de Vossenberg B.T.L.H."/>
            <person name="Warris S."/>
            <person name="Nguyen H.D.T."/>
            <person name="van Gent-Pelzer M.P.E."/>
            <person name="Joly D.L."/>
            <person name="van de Geest H.C."/>
            <person name="Bonants P.J.M."/>
            <person name="Smith D.S."/>
            <person name="Levesque C.A."/>
            <person name="van der Lee T.A.J."/>
        </authorList>
    </citation>
    <scope>NUCLEOTIDE SEQUENCE [LARGE SCALE GENOMIC DNA]</scope>
    <source>
        <strain evidence="3 4">CBS 809.83</strain>
    </source>
</reference>
<gene>
    <name evidence="3" type="ORF">PhCBS80983_g01535</name>
</gene>
<feature type="region of interest" description="Disordered" evidence="1">
    <location>
        <begin position="46"/>
        <end position="68"/>
    </location>
</feature>
<evidence type="ECO:0000256" key="1">
    <source>
        <dbReference type="SAM" id="MobiDB-lite"/>
    </source>
</evidence>
<dbReference type="OrthoDB" id="19232at2759"/>
<accession>A0A507EBY4</accession>
<dbReference type="Gene3D" id="4.10.260.10">
    <property type="entry name" value="Transducin (heterotrimeric G protein), gamma chain"/>
    <property type="match status" value="1"/>
</dbReference>
<protein>
    <recommendedName>
        <fullName evidence="2">G protein gamma domain-containing protein</fullName>
    </recommendedName>
</protein>